<dbReference type="RefSeq" id="WP_084069689.1">
    <property type="nucleotide sequence ID" value="NZ_FWXY01000012.1"/>
</dbReference>
<evidence type="ECO:0000313" key="1">
    <source>
        <dbReference type="EMBL" id="SMC85452.1"/>
    </source>
</evidence>
<protein>
    <submittedName>
        <fullName evidence="1">Uncharacterized protein</fullName>
    </submittedName>
</protein>
<sequence>MNTGGVHCTFLACNAWEGGNLSLLLILYEILRKPGGISNFVVGGAGSKYGLPVAVIMVCFSDKEHQVELLRYA</sequence>
<name>A0A1W2CKM7_9BACT</name>
<proteinExistence type="predicted"/>
<evidence type="ECO:0000313" key="2">
    <source>
        <dbReference type="Proteomes" id="UP000192418"/>
    </source>
</evidence>
<gene>
    <name evidence="1" type="ORF">SAMN02746065_11276</name>
</gene>
<dbReference type="AlphaFoldDB" id="A0A1W2CKM7"/>
<organism evidence="1 2">
    <name type="scientific">Desulfocicer vacuolatum DSM 3385</name>
    <dbReference type="NCBI Taxonomy" id="1121400"/>
    <lineage>
        <taxon>Bacteria</taxon>
        <taxon>Pseudomonadati</taxon>
        <taxon>Thermodesulfobacteriota</taxon>
        <taxon>Desulfobacteria</taxon>
        <taxon>Desulfobacterales</taxon>
        <taxon>Desulfobacteraceae</taxon>
        <taxon>Desulfocicer</taxon>
    </lineage>
</organism>
<accession>A0A1W2CKM7</accession>
<reference evidence="1 2" key="1">
    <citation type="submission" date="2017-04" db="EMBL/GenBank/DDBJ databases">
        <authorList>
            <person name="Afonso C.L."/>
            <person name="Miller P.J."/>
            <person name="Scott M.A."/>
            <person name="Spackman E."/>
            <person name="Goraichik I."/>
            <person name="Dimitrov K.M."/>
            <person name="Suarez D.L."/>
            <person name="Swayne D.E."/>
        </authorList>
    </citation>
    <scope>NUCLEOTIDE SEQUENCE [LARGE SCALE GENOMIC DNA]</scope>
    <source>
        <strain evidence="1 2">DSM 3385</strain>
    </source>
</reference>
<keyword evidence="2" id="KW-1185">Reference proteome</keyword>
<dbReference type="Proteomes" id="UP000192418">
    <property type="component" value="Unassembled WGS sequence"/>
</dbReference>
<dbReference type="EMBL" id="FWXY01000012">
    <property type="protein sequence ID" value="SMC85452.1"/>
    <property type="molecule type" value="Genomic_DNA"/>
</dbReference>